<gene>
    <name evidence="1" type="ORF">METZ01_LOCUS261539</name>
</gene>
<reference evidence="1" key="1">
    <citation type="submission" date="2018-05" db="EMBL/GenBank/DDBJ databases">
        <authorList>
            <person name="Lanie J.A."/>
            <person name="Ng W.-L."/>
            <person name="Kazmierczak K.M."/>
            <person name="Andrzejewski T.M."/>
            <person name="Davidsen T.M."/>
            <person name="Wayne K.J."/>
            <person name="Tettelin H."/>
            <person name="Glass J.I."/>
            <person name="Rusch D."/>
            <person name="Podicherti R."/>
            <person name="Tsui H.-C.T."/>
            <person name="Winkler M.E."/>
        </authorList>
    </citation>
    <scope>NUCLEOTIDE SEQUENCE</scope>
</reference>
<name>A0A382JAR8_9ZZZZ</name>
<evidence type="ECO:0000313" key="1">
    <source>
        <dbReference type="EMBL" id="SVC08685.1"/>
    </source>
</evidence>
<organism evidence="1">
    <name type="scientific">marine metagenome</name>
    <dbReference type="NCBI Taxonomy" id="408172"/>
    <lineage>
        <taxon>unclassified sequences</taxon>
        <taxon>metagenomes</taxon>
        <taxon>ecological metagenomes</taxon>
    </lineage>
</organism>
<dbReference type="EMBL" id="UINC01072789">
    <property type="protein sequence ID" value="SVC08685.1"/>
    <property type="molecule type" value="Genomic_DNA"/>
</dbReference>
<accession>A0A382JAR8</accession>
<proteinExistence type="predicted"/>
<protein>
    <submittedName>
        <fullName evidence="1">Uncharacterized protein</fullName>
    </submittedName>
</protein>
<dbReference type="AlphaFoldDB" id="A0A382JAR8"/>
<sequence>MFSYVFESVVNLVGVVDTLPILADSGAG</sequence>